<reference evidence="1 2" key="1">
    <citation type="submission" date="2018-07" db="EMBL/GenBank/DDBJ databases">
        <authorList>
            <person name="Feyereisen M."/>
        </authorList>
    </citation>
    <scope>NUCLEOTIDE SEQUENCE [LARGE SCALE GENOMIC DNA]</scope>
    <source>
        <strain evidence="1 2">UCCLBBS449</strain>
        <plasmid evidence="2">pucclbbs449_c</plasmid>
    </source>
</reference>
<gene>
    <name evidence="1" type="ORF">UCCLBBS449_pC0004</name>
</gene>
<dbReference type="Proteomes" id="UP000307074">
    <property type="component" value="Plasmid pUCCLBBS449_C"/>
</dbReference>
<dbReference type="EMBL" id="CP031201">
    <property type="protein sequence ID" value="QCZ54516.1"/>
    <property type="molecule type" value="Genomic_DNA"/>
</dbReference>
<name>A0A5B7Y417_LEVBR</name>
<evidence type="ECO:0000313" key="1">
    <source>
        <dbReference type="EMBL" id="QCZ54516.1"/>
    </source>
</evidence>
<organism evidence="1 2">
    <name type="scientific">Levilactobacillus brevis</name>
    <name type="common">Lactobacillus brevis</name>
    <dbReference type="NCBI Taxonomy" id="1580"/>
    <lineage>
        <taxon>Bacteria</taxon>
        <taxon>Bacillati</taxon>
        <taxon>Bacillota</taxon>
        <taxon>Bacilli</taxon>
        <taxon>Lactobacillales</taxon>
        <taxon>Lactobacillaceae</taxon>
        <taxon>Levilactobacillus</taxon>
    </lineage>
</organism>
<protein>
    <submittedName>
        <fullName evidence="1">Transposase</fullName>
    </submittedName>
</protein>
<dbReference type="AlphaFoldDB" id="A0A5B7Y417"/>
<geneLocation type="plasmid" evidence="2">
    <name>pucclbbs449_c</name>
</geneLocation>
<accession>A0A5B7Y417</accession>
<proteinExistence type="predicted"/>
<evidence type="ECO:0000313" key="2">
    <source>
        <dbReference type="Proteomes" id="UP000307074"/>
    </source>
</evidence>
<sequence length="58" mass="6825">MVDCKINPNAVRINFTIYQLNKSTIEFYLPYEDVQNALKESAQTPFIRTKDEWTIISI</sequence>
<keyword evidence="1" id="KW-0614">Plasmid</keyword>